<comment type="caution">
    <text evidence="1">The sequence shown here is derived from an EMBL/GenBank/DDBJ whole genome shotgun (WGS) entry which is preliminary data.</text>
</comment>
<sequence length="113" mass="13113">MKQLDYLNASYNKIQDSNGMQQHQNYQSFELLTDQQQPTQQELSTANILRSINSPIISLKSMQKQARSAKSQNNTFRLKVSENLQKLFNNFSQFVVRAGSLLQQMNQAVNEWQ</sequence>
<protein>
    <submittedName>
        <fullName evidence="1">Hypothetical_protein</fullName>
    </submittedName>
</protein>
<gene>
    <name evidence="1" type="ORF">HINF_LOCUS18412</name>
</gene>
<proteinExistence type="predicted"/>
<organism evidence="1 2">
    <name type="scientific">Hexamita inflata</name>
    <dbReference type="NCBI Taxonomy" id="28002"/>
    <lineage>
        <taxon>Eukaryota</taxon>
        <taxon>Metamonada</taxon>
        <taxon>Diplomonadida</taxon>
        <taxon>Hexamitidae</taxon>
        <taxon>Hexamitinae</taxon>
        <taxon>Hexamita</taxon>
    </lineage>
</organism>
<evidence type="ECO:0000313" key="1">
    <source>
        <dbReference type="EMBL" id="CAL6003458.1"/>
    </source>
</evidence>
<name>A0ABP1HW23_9EUKA</name>
<keyword evidence="2" id="KW-1185">Reference proteome</keyword>
<accession>A0ABP1HW23</accession>
<evidence type="ECO:0000313" key="2">
    <source>
        <dbReference type="Proteomes" id="UP001642409"/>
    </source>
</evidence>
<dbReference type="Proteomes" id="UP001642409">
    <property type="component" value="Unassembled WGS sequence"/>
</dbReference>
<reference evidence="1 2" key="1">
    <citation type="submission" date="2024-07" db="EMBL/GenBank/DDBJ databases">
        <authorList>
            <person name="Akdeniz Z."/>
        </authorList>
    </citation>
    <scope>NUCLEOTIDE SEQUENCE [LARGE SCALE GENOMIC DNA]</scope>
</reference>
<dbReference type="EMBL" id="CAXDID020000047">
    <property type="protein sequence ID" value="CAL6003458.1"/>
    <property type="molecule type" value="Genomic_DNA"/>
</dbReference>